<dbReference type="Gene3D" id="3.30.300.30">
    <property type="match status" value="1"/>
</dbReference>
<evidence type="ECO:0000259" key="4">
    <source>
        <dbReference type="Pfam" id="PF00501"/>
    </source>
</evidence>
<evidence type="ECO:0000256" key="3">
    <source>
        <dbReference type="ARBA" id="ARBA00024484"/>
    </source>
</evidence>
<dbReference type="Gene3D" id="3.40.50.12780">
    <property type="entry name" value="N-terminal domain of ligase-like"/>
    <property type="match status" value="1"/>
</dbReference>
<evidence type="ECO:0000313" key="6">
    <source>
        <dbReference type="Proteomes" id="UP000317155"/>
    </source>
</evidence>
<keyword evidence="6" id="KW-1185">Reference proteome</keyword>
<dbReference type="GO" id="GO:0005524">
    <property type="term" value="F:ATP binding"/>
    <property type="evidence" value="ECO:0007669"/>
    <property type="project" value="UniProtKB-KW"/>
</dbReference>
<reference evidence="5 6" key="1">
    <citation type="submission" date="2019-07" db="EMBL/GenBank/DDBJ databases">
        <title>Insights of Desulfuromonas acetexigens electromicrobiology.</title>
        <authorList>
            <person name="Katuri K."/>
            <person name="Sapireddy V."/>
            <person name="Shaw D.R."/>
            <person name="Saikaly P."/>
        </authorList>
    </citation>
    <scope>NUCLEOTIDE SEQUENCE [LARGE SCALE GENOMIC DNA]</scope>
    <source>
        <strain evidence="5 6">2873</strain>
    </source>
</reference>
<keyword evidence="5" id="KW-0436">Ligase</keyword>
<dbReference type="EMBL" id="VJVV01000001">
    <property type="protein sequence ID" value="TRO83861.1"/>
    <property type="molecule type" value="Genomic_DNA"/>
</dbReference>
<organism evidence="5 6">
    <name type="scientific">Trichloromonas acetexigens</name>
    <dbReference type="NCBI Taxonomy" id="38815"/>
    <lineage>
        <taxon>Bacteria</taxon>
        <taxon>Pseudomonadati</taxon>
        <taxon>Thermodesulfobacteriota</taxon>
        <taxon>Desulfuromonadia</taxon>
        <taxon>Desulfuromonadales</taxon>
        <taxon>Trichloromonadaceae</taxon>
        <taxon>Trichloromonas</taxon>
    </lineage>
</organism>
<evidence type="ECO:0000256" key="1">
    <source>
        <dbReference type="ARBA" id="ARBA00022741"/>
    </source>
</evidence>
<keyword evidence="1" id="KW-0547">Nucleotide-binding</keyword>
<dbReference type="PANTHER" id="PTHR43272:SF33">
    <property type="entry name" value="AMP-BINDING DOMAIN-CONTAINING PROTEIN-RELATED"/>
    <property type="match status" value="1"/>
</dbReference>
<keyword evidence="2" id="KW-0067">ATP-binding</keyword>
<dbReference type="AlphaFoldDB" id="A0A550JKV6"/>
<protein>
    <submittedName>
        <fullName evidence="5">Long-chain fatty acid--CoA ligase</fullName>
    </submittedName>
</protein>
<dbReference type="GO" id="GO:0016020">
    <property type="term" value="C:membrane"/>
    <property type="evidence" value="ECO:0007669"/>
    <property type="project" value="TreeGrafter"/>
</dbReference>
<evidence type="ECO:0000256" key="2">
    <source>
        <dbReference type="ARBA" id="ARBA00022840"/>
    </source>
</evidence>
<dbReference type="OrthoDB" id="9799237at2"/>
<evidence type="ECO:0000313" key="5">
    <source>
        <dbReference type="EMBL" id="TRO83861.1"/>
    </source>
</evidence>
<sequence>MNNIISLIADSCRIHSDRVALREKVAGTWTGLSYADLWSRVRTLAAGLREHGFAPGAHAAILAPSSPRWVLAYLAILHAEGVVVPIDKEYKAGELRHVLSDCEARLIFTTPSYLESLSELRESLPHLERIVLLETLPEDSPPRRELAQSIDALLDEWQRLRRDLDLPEARSLALEELAHRVYQLLAPHHPATMKLSPAAGGRTPPFCTRRKSQQSPCLLTFDELLDGAPTDSPEIPSDRTAVILYTSGTTGRSKGAMLSHGNIVSNIQSAAELFRLDADTHTLSFLPINHVFEQVCGVLLPLSLGGCVSFAESLKKLGENLTEVKPTCFLGVPALYRIFYDRIMKGIQSKALSRTLFALPFTRSLVAAKVRKSFGDNTLFVSGGAALDPEIARGFQSLGLKLVQGYGITETAPVICAEPPDAPRIGTVGVPLRDVQVKIDQPNSEGVGEILVRGPNVMRGYYNNPEATDEVLTEGWYRTGDLGSLDDDGYLTIRGRARNLIVTPNGKNVYPEEVELELLKSPYIAEVMVYGHKLSASAEEVHALIYPDADTLDGLARSRNETVLSEREMEELFRREVMNAGKQLADYKRVKKFTLREDEFPKTTTRKIKRFAVEARIPIPEPQRSAEEEKH</sequence>
<accession>A0A550JKV6</accession>
<comment type="caution">
    <text evidence="5">The sequence shown here is derived from an EMBL/GenBank/DDBJ whole genome shotgun (WGS) entry which is preliminary data.</text>
</comment>
<dbReference type="Proteomes" id="UP000317155">
    <property type="component" value="Unassembled WGS sequence"/>
</dbReference>
<dbReference type="Pfam" id="PF00501">
    <property type="entry name" value="AMP-binding"/>
    <property type="match status" value="1"/>
</dbReference>
<dbReference type="RefSeq" id="WP_092052679.1">
    <property type="nucleotide sequence ID" value="NZ_FOJJ01000001.1"/>
</dbReference>
<dbReference type="SUPFAM" id="SSF56801">
    <property type="entry name" value="Acetyl-CoA synthetase-like"/>
    <property type="match status" value="1"/>
</dbReference>
<dbReference type="InterPro" id="IPR020845">
    <property type="entry name" value="AMP-binding_CS"/>
</dbReference>
<dbReference type="PROSITE" id="PS00455">
    <property type="entry name" value="AMP_BINDING"/>
    <property type="match status" value="1"/>
</dbReference>
<dbReference type="InterPro" id="IPR000873">
    <property type="entry name" value="AMP-dep_synth/lig_dom"/>
</dbReference>
<proteinExistence type="predicted"/>
<dbReference type="InterPro" id="IPR045851">
    <property type="entry name" value="AMP-bd_C_sf"/>
</dbReference>
<dbReference type="InterPro" id="IPR042099">
    <property type="entry name" value="ANL_N_sf"/>
</dbReference>
<dbReference type="PANTHER" id="PTHR43272">
    <property type="entry name" value="LONG-CHAIN-FATTY-ACID--COA LIGASE"/>
    <property type="match status" value="1"/>
</dbReference>
<dbReference type="GO" id="GO:0004467">
    <property type="term" value="F:long-chain fatty acid-CoA ligase activity"/>
    <property type="evidence" value="ECO:0007669"/>
    <property type="project" value="UniProtKB-EC"/>
</dbReference>
<name>A0A550JKV6_9BACT</name>
<feature type="domain" description="AMP-dependent synthetase/ligase" evidence="4">
    <location>
        <begin position="11"/>
        <end position="462"/>
    </location>
</feature>
<comment type="catalytic activity">
    <reaction evidence="3">
        <text>a long-chain fatty acid + ATP + CoA = a long-chain fatty acyl-CoA + AMP + diphosphate</text>
        <dbReference type="Rhea" id="RHEA:15421"/>
        <dbReference type="ChEBI" id="CHEBI:30616"/>
        <dbReference type="ChEBI" id="CHEBI:33019"/>
        <dbReference type="ChEBI" id="CHEBI:57287"/>
        <dbReference type="ChEBI" id="CHEBI:57560"/>
        <dbReference type="ChEBI" id="CHEBI:83139"/>
        <dbReference type="ChEBI" id="CHEBI:456215"/>
        <dbReference type="EC" id="6.2.1.3"/>
    </reaction>
    <physiologicalReaction direction="left-to-right" evidence="3">
        <dbReference type="Rhea" id="RHEA:15422"/>
    </physiologicalReaction>
</comment>
<gene>
    <name evidence="5" type="ORF">FL622_01385</name>
</gene>
<dbReference type="CDD" id="cd05907">
    <property type="entry name" value="VL_LC_FACS_like"/>
    <property type="match status" value="1"/>
</dbReference>